<dbReference type="Proteomes" id="UP000824063">
    <property type="component" value="Unassembled WGS sequence"/>
</dbReference>
<dbReference type="InterPro" id="IPR008767">
    <property type="entry name" value="Phage_SPP1_head-tail_adaptor"/>
</dbReference>
<reference evidence="1" key="1">
    <citation type="journal article" date="2021" name="PeerJ">
        <title>Extensive microbial diversity within the chicken gut microbiome revealed by metagenomics and culture.</title>
        <authorList>
            <person name="Gilroy R."/>
            <person name="Ravi A."/>
            <person name="Getino M."/>
            <person name="Pursley I."/>
            <person name="Horton D.L."/>
            <person name="Alikhan N.F."/>
            <person name="Baker D."/>
            <person name="Gharbi K."/>
            <person name="Hall N."/>
            <person name="Watson M."/>
            <person name="Adriaenssens E.M."/>
            <person name="Foster-Nyarko E."/>
            <person name="Jarju S."/>
            <person name="Secka A."/>
            <person name="Antonio M."/>
            <person name="Oren A."/>
            <person name="Chaudhuri R.R."/>
            <person name="La Ragione R."/>
            <person name="Hildebrand F."/>
            <person name="Pallen M.J."/>
        </authorList>
    </citation>
    <scope>NUCLEOTIDE SEQUENCE</scope>
    <source>
        <strain evidence="1">CHK172-16539</strain>
    </source>
</reference>
<dbReference type="Gene3D" id="2.40.10.270">
    <property type="entry name" value="Bacteriophage SPP1 head-tail adaptor protein"/>
    <property type="match status" value="1"/>
</dbReference>
<name>A0A9D2F4P2_9ENTE</name>
<dbReference type="EMBL" id="DXBN01000005">
    <property type="protein sequence ID" value="HIZ52340.1"/>
    <property type="molecule type" value="Genomic_DNA"/>
</dbReference>
<proteinExistence type="predicted"/>
<dbReference type="Pfam" id="PF05521">
    <property type="entry name" value="Phage_HCP"/>
    <property type="match status" value="1"/>
</dbReference>
<evidence type="ECO:0000313" key="2">
    <source>
        <dbReference type="Proteomes" id="UP000824063"/>
    </source>
</evidence>
<dbReference type="InterPro" id="IPR038666">
    <property type="entry name" value="SSP1_head-tail_sf"/>
</dbReference>
<sequence length="110" mass="13060">MGKRAPVNRKNKPIQFVKVELKKDEYGDRVPTDISIFDCWSEFFSQSLATKTSTIGTIYENTVFFNIDEHHRRRVDPSHKIIFDNERYEILDIDYRPTEHDVRITAKLVK</sequence>
<gene>
    <name evidence="1" type="ORF">IAA20_00145</name>
</gene>
<comment type="caution">
    <text evidence="1">The sequence shown here is derived from an EMBL/GenBank/DDBJ whole genome shotgun (WGS) entry which is preliminary data.</text>
</comment>
<organism evidence="1 2">
    <name type="scientific">Candidatus Enterococcus avicola</name>
    <dbReference type="NCBI Taxonomy" id="2838561"/>
    <lineage>
        <taxon>Bacteria</taxon>
        <taxon>Bacillati</taxon>
        <taxon>Bacillota</taxon>
        <taxon>Bacilli</taxon>
        <taxon>Lactobacillales</taxon>
        <taxon>Enterococcaceae</taxon>
        <taxon>Enterococcus</taxon>
    </lineage>
</organism>
<dbReference type="AlphaFoldDB" id="A0A9D2F4P2"/>
<evidence type="ECO:0000313" key="1">
    <source>
        <dbReference type="EMBL" id="HIZ52340.1"/>
    </source>
</evidence>
<accession>A0A9D2F4P2</accession>
<reference evidence="1" key="2">
    <citation type="submission" date="2021-04" db="EMBL/GenBank/DDBJ databases">
        <authorList>
            <person name="Gilroy R."/>
        </authorList>
    </citation>
    <scope>NUCLEOTIDE SEQUENCE</scope>
    <source>
        <strain evidence="1">CHK172-16539</strain>
    </source>
</reference>
<protein>
    <submittedName>
        <fullName evidence="1">Head-tail adaptor protein</fullName>
    </submittedName>
</protein>